<name>A0A1H1AJ59_NATTX</name>
<proteinExistence type="predicted"/>
<dbReference type="InterPro" id="IPR027417">
    <property type="entry name" value="P-loop_NTPase"/>
</dbReference>
<dbReference type="Pfam" id="PF10923">
    <property type="entry name" value="BrxC_BrxD"/>
    <property type="match status" value="1"/>
</dbReference>
<evidence type="ECO:0000313" key="1">
    <source>
        <dbReference type="EMBL" id="SDQ39715.1"/>
    </source>
</evidence>
<keyword evidence="2" id="KW-1185">Reference proteome</keyword>
<dbReference type="RefSeq" id="WP_090377440.1">
    <property type="nucleotide sequence ID" value="NZ_FNLC01000001.1"/>
</dbReference>
<accession>A0A1H1AJ59</accession>
<organism evidence="1 2">
    <name type="scientific">Natronobacterium texcoconense</name>
    <dbReference type="NCBI Taxonomy" id="1095778"/>
    <lineage>
        <taxon>Archaea</taxon>
        <taxon>Methanobacteriati</taxon>
        <taxon>Methanobacteriota</taxon>
        <taxon>Stenosarchaea group</taxon>
        <taxon>Halobacteria</taxon>
        <taxon>Halobacteriales</taxon>
        <taxon>Natrialbaceae</taxon>
        <taxon>Natronobacterium</taxon>
    </lineage>
</organism>
<reference evidence="2" key="1">
    <citation type="submission" date="2016-10" db="EMBL/GenBank/DDBJ databases">
        <authorList>
            <person name="Varghese N."/>
            <person name="Submissions S."/>
        </authorList>
    </citation>
    <scope>NUCLEOTIDE SEQUENCE [LARGE SCALE GENOMIC DNA]</scope>
    <source>
        <strain evidence="2">DSM 24767</strain>
    </source>
</reference>
<dbReference type="PANTHER" id="PTHR35894:SF1">
    <property type="entry name" value="PHOSPHORIBULOKINASE _ URIDINE KINASE FAMILY"/>
    <property type="match status" value="1"/>
</dbReference>
<dbReference type="PANTHER" id="PTHR35894">
    <property type="entry name" value="GENERAL SECRETION PATHWAY PROTEIN A-RELATED"/>
    <property type="match status" value="1"/>
</dbReference>
<dbReference type="STRING" id="1095778.SAMN04489842_0713"/>
<dbReference type="OrthoDB" id="111026at2157"/>
<evidence type="ECO:0008006" key="3">
    <source>
        <dbReference type="Google" id="ProtNLM"/>
    </source>
</evidence>
<dbReference type="EMBL" id="FNLC01000001">
    <property type="protein sequence ID" value="SDQ39715.1"/>
    <property type="molecule type" value="Genomic_DNA"/>
</dbReference>
<dbReference type="Gene3D" id="1.10.8.60">
    <property type="match status" value="1"/>
</dbReference>
<sequence length="386" mass="43549">MSDSFTITDESRDYTMYGLEENPFPYSPVPAEDPIIYCGQDHVVEAVSDTVSTLLGTGKSKHLVVTGKYGNGKSHTLKYARSLVRDRDDVVVGYVAQPGEGFHDIYHEFMYDIGFDQVQEFAYEYLARMARDETERNPVSGRAMQDLIDDGDVLLSDIVPGAVQRLSDVTKFADFARAMVHMVYEDTDLYAWQWLTGEGIRYEQRKTMEIHTALDDDTMAVRAFTSFKNLLQDLGYIGVYVFIDEFESIAQLSAADKQSTLNSIRHLMDQNSSGLSILFACAPEVWQDVMQEYHAFSERIGNEVALRPLTDDQLYDLVESYLETARTDGQAGLDPFTEDALQVVLQRSQGNIRQVLSICSRVLDEAVDDGTHTIEPQLVQDTLETQ</sequence>
<gene>
    <name evidence="1" type="ORF">SAMN04489842_0713</name>
</gene>
<evidence type="ECO:0000313" key="2">
    <source>
        <dbReference type="Proteomes" id="UP000198848"/>
    </source>
</evidence>
<dbReference type="SUPFAM" id="SSF52540">
    <property type="entry name" value="P-loop containing nucleoside triphosphate hydrolases"/>
    <property type="match status" value="1"/>
</dbReference>
<protein>
    <recommendedName>
        <fullName evidence="3">ATPase</fullName>
    </recommendedName>
</protein>
<dbReference type="AlphaFoldDB" id="A0A1H1AJ59"/>
<dbReference type="InterPro" id="IPR021228">
    <property type="entry name" value="BrxD"/>
</dbReference>
<dbReference type="InterPro" id="IPR052026">
    <property type="entry name" value="ExeA_AAA_ATPase_DNA-bind"/>
</dbReference>
<dbReference type="Proteomes" id="UP000198848">
    <property type="component" value="Unassembled WGS sequence"/>
</dbReference>